<organism evidence="4 5">
    <name type="scientific">Nocardia ignorata</name>
    <dbReference type="NCBI Taxonomy" id="145285"/>
    <lineage>
        <taxon>Bacteria</taxon>
        <taxon>Bacillati</taxon>
        <taxon>Actinomycetota</taxon>
        <taxon>Actinomycetes</taxon>
        <taxon>Mycobacteriales</taxon>
        <taxon>Nocardiaceae</taxon>
        <taxon>Nocardia</taxon>
    </lineage>
</organism>
<comment type="caution">
    <text evidence="4">The sequence shown here is derived from an EMBL/GenBank/DDBJ whole genome shotgun (WGS) entry which is preliminary data.</text>
</comment>
<dbReference type="RefSeq" id="WP_067493384.1">
    <property type="nucleotide sequence ID" value="NZ_SNXK01000001.1"/>
</dbReference>
<evidence type="ECO:0000256" key="1">
    <source>
        <dbReference type="ARBA" id="ARBA00022729"/>
    </source>
</evidence>
<dbReference type="InterPro" id="IPR024370">
    <property type="entry name" value="PBP_domain"/>
</dbReference>
<name>A0A4R6PWG1_NOCIG</name>
<dbReference type="Proteomes" id="UP000295087">
    <property type="component" value="Unassembled WGS sequence"/>
</dbReference>
<keyword evidence="2" id="KW-0812">Transmembrane</keyword>
<keyword evidence="5" id="KW-1185">Reference proteome</keyword>
<dbReference type="EMBL" id="SNXK01000001">
    <property type="protein sequence ID" value="TDP41776.1"/>
    <property type="molecule type" value="Genomic_DNA"/>
</dbReference>
<dbReference type="PANTHER" id="PTHR30570:SF1">
    <property type="entry name" value="PHOSPHATE-BINDING PROTEIN PSTS"/>
    <property type="match status" value="1"/>
</dbReference>
<dbReference type="AlphaFoldDB" id="A0A4R6PWG1"/>
<keyword evidence="2" id="KW-1133">Transmembrane helix</keyword>
<gene>
    <name evidence="4" type="ORF">DFR75_101879</name>
</gene>
<keyword evidence="2" id="KW-0472">Membrane</keyword>
<protein>
    <submittedName>
        <fullName evidence="4">Phosphate ABC transporter substrate-binding protein (PhoT family)</fullName>
    </submittedName>
</protein>
<proteinExistence type="predicted"/>
<dbReference type="InterPro" id="IPR050811">
    <property type="entry name" value="Phosphate_ABC_transporter"/>
</dbReference>
<sequence length="514" mass="55159">MNFPIEIVLSVLGVVVAVATFLRQFVFPGYKRIGFRVQMDTPVTGQIQFPPPSSPGEVDVTGALRNLQTGAPGGDDLELHKLSLALVRIENVGSLPIEKDDYALADPALPKAGLHLTFPGRQVVAVAVTELDGVYAGSLGPESGIGWRNVDAGDTLEGIVDLPKAPIDRKGHYKILAVLNNKRGLAAFDKPTLTGLRGSAQQAKTTRSGSRSWPLIALSIFLLVLVLVQLGVALTRTDPPPSYCADGNLTLVGSTAMEKMVREVAENYETHCSGADFTFDFAGTSDGLRVLDKPEQAPNTVAIGEGPKRDTFPDLFETPFAVAPFAVVTHPDLGIADLSTAQIQRLFRGEIDNWRMLGGPDLPVVVVDRQHGSGSRFALEARLLDWQRPLYHPEFCAGRARLVHCEVGSTGEMAEVVAATPGAVGYLEATTVGEELRAVTINGQDATKTRVADRSYPFYSVEFVFHDYPGGNMPAGSLAAEFVDYLVYGDGRLVVAEFGGIACLELAKRSECEP</sequence>
<feature type="domain" description="PBP" evidence="3">
    <location>
        <begin position="242"/>
        <end position="487"/>
    </location>
</feature>
<evidence type="ECO:0000313" key="5">
    <source>
        <dbReference type="Proteomes" id="UP000295087"/>
    </source>
</evidence>
<feature type="transmembrane region" description="Helical" evidence="2">
    <location>
        <begin position="213"/>
        <end position="234"/>
    </location>
</feature>
<keyword evidence="1" id="KW-0732">Signal</keyword>
<accession>A0A4R6PWG1</accession>
<dbReference type="PANTHER" id="PTHR30570">
    <property type="entry name" value="PERIPLASMIC PHOSPHATE BINDING COMPONENT OF PHOSPHATE ABC TRANSPORTER"/>
    <property type="match status" value="1"/>
</dbReference>
<dbReference type="SUPFAM" id="SSF53850">
    <property type="entry name" value="Periplasmic binding protein-like II"/>
    <property type="match status" value="1"/>
</dbReference>
<feature type="transmembrane region" description="Helical" evidence="2">
    <location>
        <begin position="6"/>
        <end position="26"/>
    </location>
</feature>
<dbReference type="Pfam" id="PF12849">
    <property type="entry name" value="PBP_like_2"/>
    <property type="match status" value="1"/>
</dbReference>
<reference evidence="4 5" key="1">
    <citation type="submission" date="2019-03" db="EMBL/GenBank/DDBJ databases">
        <title>Genomic Encyclopedia of Type Strains, Phase IV (KMG-IV): sequencing the most valuable type-strain genomes for metagenomic binning, comparative biology and taxonomic classification.</title>
        <authorList>
            <person name="Goeker M."/>
        </authorList>
    </citation>
    <scope>NUCLEOTIDE SEQUENCE [LARGE SCALE GENOMIC DNA]</scope>
    <source>
        <strain evidence="4 5">DSM 44496</strain>
    </source>
</reference>
<dbReference type="Gene3D" id="3.40.190.10">
    <property type="entry name" value="Periplasmic binding protein-like II"/>
    <property type="match status" value="2"/>
</dbReference>
<evidence type="ECO:0000256" key="2">
    <source>
        <dbReference type="SAM" id="Phobius"/>
    </source>
</evidence>
<evidence type="ECO:0000313" key="4">
    <source>
        <dbReference type="EMBL" id="TDP41776.1"/>
    </source>
</evidence>
<evidence type="ECO:0000259" key="3">
    <source>
        <dbReference type="Pfam" id="PF12849"/>
    </source>
</evidence>